<keyword evidence="5" id="KW-1133">Transmembrane helix</keyword>
<feature type="non-terminal residue" evidence="8">
    <location>
        <position position="1"/>
    </location>
</feature>
<dbReference type="GO" id="GO:0004674">
    <property type="term" value="F:protein serine/threonine kinase activity"/>
    <property type="evidence" value="ECO:0007669"/>
    <property type="project" value="UniProtKB-KW"/>
</dbReference>
<keyword evidence="4" id="KW-0732">Signal</keyword>
<name>A0A427B3Q9_ENSVE</name>
<gene>
    <name evidence="8" type="ORF">B296_00007428</name>
</gene>
<evidence type="ECO:0000313" key="8">
    <source>
        <dbReference type="EMBL" id="RRT83119.1"/>
    </source>
</evidence>
<keyword evidence="2" id="KW-0723">Serine/threonine-protein kinase</keyword>
<dbReference type="Gene3D" id="1.10.510.10">
    <property type="entry name" value="Transferase(Phosphotransferase) domain 1"/>
    <property type="match status" value="1"/>
</dbReference>
<dbReference type="InterPro" id="IPR011009">
    <property type="entry name" value="Kinase-like_dom_sf"/>
</dbReference>
<comment type="caution">
    <text evidence="8">The sequence shown here is derived from an EMBL/GenBank/DDBJ whole genome shotgun (WGS) entry which is preliminary data.</text>
</comment>
<dbReference type="AlphaFoldDB" id="A0A427B3Q9"/>
<evidence type="ECO:0000256" key="1">
    <source>
        <dbReference type="ARBA" id="ARBA00004479"/>
    </source>
</evidence>
<keyword evidence="6" id="KW-0472">Membrane</keyword>
<evidence type="ECO:0000256" key="2">
    <source>
        <dbReference type="ARBA" id="ARBA00022527"/>
    </source>
</evidence>
<dbReference type="SUPFAM" id="SSF56112">
    <property type="entry name" value="Protein kinase-like (PK-like)"/>
    <property type="match status" value="1"/>
</dbReference>
<keyword evidence="7" id="KW-0325">Glycoprotein</keyword>
<evidence type="ECO:0000256" key="5">
    <source>
        <dbReference type="ARBA" id="ARBA00022989"/>
    </source>
</evidence>
<dbReference type="GO" id="GO:0016020">
    <property type="term" value="C:membrane"/>
    <property type="evidence" value="ECO:0007669"/>
    <property type="project" value="UniProtKB-SubCell"/>
</dbReference>
<keyword evidence="2" id="KW-0808">Transferase</keyword>
<comment type="subcellular location">
    <subcellularLocation>
        <location evidence="1">Membrane</location>
        <topology evidence="1">Single-pass type I membrane protein</topology>
    </subcellularLocation>
</comment>
<evidence type="ECO:0000256" key="3">
    <source>
        <dbReference type="ARBA" id="ARBA00022692"/>
    </source>
</evidence>
<proteinExistence type="predicted"/>
<evidence type="ECO:0008006" key="10">
    <source>
        <dbReference type="Google" id="ProtNLM"/>
    </source>
</evidence>
<keyword evidence="3" id="KW-0812">Transmembrane</keyword>
<sequence>DVGEAGIQGGGASVIRGGGASVIRGAGSDVYSYGMMVLEMVGGRKNIKACADDGTSAVYFPHWIYQYLDGGEDDLRAGDVTAETEEIPRKMMLVGLCIQTAPPNRPCMSRVAEMLENTT</sequence>
<organism evidence="8 9">
    <name type="scientific">Ensete ventricosum</name>
    <name type="common">Abyssinian banana</name>
    <name type="synonym">Musa ensete</name>
    <dbReference type="NCBI Taxonomy" id="4639"/>
    <lineage>
        <taxon>Eukaryota</taxon>
        <taxon>Viridiplantae</taxon>
        <taxon>Streptophyta</taxon>
        <taxon>Embryophyta</taxon>
        <taxon>Tracheophyta</taxon>
        <taxon>Spermatophyta</taxon>
        <taxon>Magnoliopsida</taxon>
        <taxon>Liliopsida</taxon>
        <taxon>Zingiberales</taxon>
        <taxon>Musaceae</taxon>
        <taxon>Ensete</taxon>
    </lineage>
</organism>
<keyword evidence="2" id="KW-0418">Kinase</keyword>
<dbReference type="Proteomes" id="UP000287651">
    <property type="component" value="Unassembled WGS sequence"/>
</dbReference>
<evidence type="ECO:0000256" key="6">
    <source>
        <dbReference type="ARBA" id="ARBA00023136"/>
    </source>
</evidence>
<evidence type="ECO:0000256" key="4">
    <source>
        <dbReference type="ARBA" id="ARBA00022729"/>
    </source>
</evidence>
<reference evidence="8 9" key="1">
    <citation type="journal article" date="2014" name="Agronomy (Basel)">
        <title>A Draft Genome Sequence for Ensete ventricosum, the Drought-Tolerant Tree Against Hunger.</title>
        <authorList>
            <person name="Harrison J."/>
            <person name="Moore K.A."/>
            <person name="Paszkiewicz K."/>
            <person name="Jones T."/>
            <person name="Grant M."/>
            <person name="Ambacheew D."/>
            <person name="Muzemil S."/>
            <person name="Studholme D.J."/>
        </authorList>
    </citation>
    <scope>NUCLEOTIDE SEQUENCE [LARGE SCALE GENOMIC DNA]</scope>
</reference>
<evidence type="ECO:0000313" key="9">
    <source>
        <dbReference type="Proteomes" id="UP000287651"/>
    </source>
</evidence>
<evidence type="ECO:0000256" key="7">
    <source>
        <dbReference type="ARBA" id="ARBA00023180"/>
    </source>
</evidence>
<dbReference type="InterPro" id="IPR045874">
    <property type="entry name" value="LRK10/LRL21-25-like"/>
</dbReference>
<dbReference type="EMBL" id="AMZH03000559">
    <property type="protein sequence ID" value="RRT83119.1"/>
    <property type="molecule type" value="Genomic_DNA"/>
</dbReference>
<protein>
    <recommendedName>
        <fullName evidence="10">Protein kinase domain-containing protein</fullName>
    </recommendedName>
</protein>
<accession>A0A427B3Q9</accession>
<dbReference type="PANTHER" id="PTHR27009">
    <property type="entry name" value="RUST RESISTANCE KINASE LR10-RELATED"/>
    <property type="match status" value="1"/>
</dbReference>